<name>S4XBU5_9CORY</name>
<organism evidence="2 3">
    <name type="scientific">Corynebacterium terpenotabidum Y-11</name>
    <dbReference type="NCBI Taxonomy" id="1200352"/>
    <lineage>
        <taxon>Bacteria</taxon>
        <taxon>Bacillati</taxon>
        <taxon>Actinomycetota</taxon>
        <taxon>Actinomycetes</taxon>
        <taxon>Mycobacteriales</taxon>
        <taxon>Corynebacteriaceae</taxon>
        <taxon>Corynebacterium</taxon>
    </lineage>
</organism>
<evidence type="ECO:0000256" key="1">
    <source>
        <dbReference type="SAM" id="Phobius"/>
    </source>
</evidence>
<dbReference type="PATRIC" id="fig|1200352.3.peg.955"/>
<dbReference type="AlphaFoldDB" id="S4XBU5"/>
<keyword evidence="1" id="KW-1133">Transmembrane helix</keyword>
<sequence>MFALALILSLVGFIALLVALYVGSMVWAWVCVGIGVIGIALFVIDLIALKKR</sequence>
<keyword evidence="3" id="KW-1185">Reference proteome</keyword>
<evidence type="ECO:0000313" key="2">
    <source>
        <dbReference type="EMBL" id="AGP30592.1"/>
    </source>
</evidence>
<dbReference type="Proteomes" id="UP000014809">
    <property type="component" value="Chromosome"/>
</dbReference>
<dbReference type="RefSeq" id="WP_020440954.1">
    <property type="nucleotide sequence ID" value="NC_021663.1"/>
</dbReference>
<proteinExistence type="predicted"/>
<keyword evidence="1" id="KW-0472">Membrane</keyword>
<dbReference type="EMBL" id="CP003696">
    <property type="protein sequence ID" value="AGP30592.1"/>
    <property type="molecule type" value="Genomic_DNA"/>
</dbReference>
<protein>
    <submittedName>
        <fullName evidence="2">Uncharacterized protein</fullName>
    </submittedName>
</protein>
<evidence type="ECO:0000313" key="3">
    <source>
        <dbReference type="Proteomes" id="UP000014809"/>
    </source>
</evidence>
<feature type="transmembrane region" description="Helical" evidence="1">
    <location>
        <begin position="27"/>
        <end position="49"/>
    </location>
</feature>
<gene>
    <name evidence="2" type="ORF">A606_04715</name>
</gene>
<dbReference type="KEGG" id="cter:A606_04715"/>
<accession>S4XBU5</accession>
<keyword evidence="1" id="KW-0812">Transmembrane</keyword>
<dbReference type="STRING" id="1200352.A606_04715"/>
<reference evidence="2 3" key="1">
    <citation type="submission" date="2012-06" db="EMBL/GenBank/DDBJ databases">
        <title>Complete genome sequence of Corynebacterium terpenotabidum Y-11 (=DSM 44721).</title>
        <authorList>
            <person name="Ruckert C."/>
            <person name="Albersmeier A."/>
            <person name="Al-Dilaimi A."/>
            <person name="Szczepanowski R."/>
            <person name="Kalinowski J."/>
        </authorList>
    </citation>
    <scope>NUCLEOTIDE SEQUENCE [LARGE SCALE GENOMIC DNA]</scope>
    <source>
        <strain evidence="2 3">Y-11</strain>
    </source>
</reference>
<dbReference type="HOGENOM" id="CLU_207053_0_0_11"/>